<dbReference type="AlphaFoldDB" id="A0AA41MUV8"/>
<accession>A0AA41MUV8</accession>
<reference evidence="2" key="1">
    <citation type="submission" date="2020-03" db="EMBL/GenBank/DDBJ databases">
        <title>Studies in the Genomics of Life Span.</title>
        <authorList>
            <person name="Glass D."/>
        </authorList>
    </citation>
    <scope>NUCLEOTIDE SEQUENCE</scope>
    <source>
        <strain evidence="2">SUZIE</strain>
        <tissue evidence="2">Muscle</tissue>
    </source>
</reference>
<comment type="caution">
    <text evidence="2">The sequence shown here is derived from an EMBL/GenBank/DDBJ whole genome shotgun (WGS) entry which is preliminary data.</text>
</comment>
<dbReference type="EMBL" id="JAATJV010332198">
    <property type="protein sequence ID" value="MBZ3878600.1"/>
    <property type="molecule type" value="Genomic_DNA"/>
</dbReference>
<evidence type="ECO:0000313" key="3">
    <source>
        <dbReference type="Proteomes" id="UP001166674"/>
    </source>
</evidence>
<feature type="compositionally biased region" description="Polar residues" evidence="1">
    <location>
        <begin position="37"/>
        <end position="52"/>
    </location>
</feature>
<feature type="region of interest" description="Disordered" evidence="1">
    <location>
        <begin position="203"/>
        <end position="222"/>
    </location>
</feature>
<dbReference type="Proteomes" id="UP001166674">
    <property type="component" value="Unassembled WGS sequence"/>
</dbReference>
<feature type="region of interest" description="Disordered" evidence="1">
    <location>
        <begin position="1"/>
        <end position="52"/>
    </location>
</feature>
<evidence type="ECO:0000313" key="2">
    <source>
        <dbReference type="EMBL" id="MBZ3878600.1"/>
    </source>
</evidence>
<proteinExistence type="predicted"/>
<gene>
    <name evidence="2" type="ORF">SUZIE_148755</name>
</gene>
<sequence length="222" mass="24373">MELDNKIRDLIERNASPDPREVPAEATLSHRNACPPKQQTPHSSQQRLASLEAQRSTRWCREGLRGAPSWGSGGLATYPLAFIADQETSSKSAHPRQVHQPRVTELRTKLSAAEGALGALKCERLRSQSSGGAARDPRREEALQDVLKIPSAPPWEDCCGKCTGHSHAAMRTEVEVLRQQMCFPGCICGSTFHLWDPWVPAGPGAVQNQQEHPGSQSSHFDK</sequence>
<keyword evidence="3" id="KW-1185">Reference proteome</keyword>
<name>A0AA41MUV8_SCICA</name>
<feature type="compositionally biased region" description="Polar residues" evidence="1">
    <location>
        <begin position="206"/>
        <end position="222"/>
    </location>
</feature>
<protein>
    <submittedName>
        <fullName evidence="2">TNFAIP3-interacting protein 3</fullName>
    </submittedName>
</protein>
<feature type="compositionally biased region" description="Basic and acidic residues" evidence="1">
    <location>
        <begin position="1"/>
        <end position="12"/>
    </location>
</feature>
<organism evidence="2 3">
    <name type="scientific">Sciurus carolinensis</name>
    <name type="common">Eastern gray squirrel</name>
    <dbReference type="NCBI Taxonomy" id="30640"/>
    <lineage>
        <taxon>Eukaryota</taxon>
        <taxon>Metazoa</taxon>
        <taxon>Chordata</taxon>
        <taxon>Craniata</taxon>
        <taxon>Vertebrata</taxon>
        <taxon>Euteleostomi</taxon>
        <taxon>Mammalia</taxon>
        <taxon>Eutheria</taxon>
        <taxon>Euarchontoglires</taxon>
        <taxon>Glires</taxon>
        <taxon>Rodentia</taxon>
        <taxon>Sciuromorpha</taxon>
        <taxon>Sciuridae</taxon>
        <taxon>Sciurinae</taxon>
        <taxon>Sciurini</taxon>
        <taxon>Sciurus</taxon>
    </lineage>
</organism>
<evidence type="ECO:0000256" key="1">
    <source>
        <dbReference type="SAM" id="MobiDB-lite"/>
    </source>
</evidence>